<sequence>MDEPEHRPASLYGLRVKNMLGDIQTNYGNSDTDASLKRCSTPPLWRIDAVGRGVHVIVNVRFALIPTAFVQPQQMS</sequence>
<name>A0A176Z845_9BRAD</name>
<organism evidence="1 2">
    <name type="scientific">Bradyrhizobium centrolobii</name>
    <dbReference type="NCBI Taxonomy" id="1505087"/>
    <lineage>
        <taxon>Bacteria</taxon>
        <taxon>Pseudomonadati</taxon>
        <taxon>Pseudomonadota</taxon>
        <taxon>Alphaproteobacteria</taxon>
        <taxon>Hyphomicrobiales</taxon>
        <taxon>Nitrobacteraceae</taxon>
        <taxon>Bradyrhizobium</taxon>
    </lineage>
</organism>
<proteinExistence type="predicted"/>
<evidence type="ECO:0000313" key="1">
    <source>
        <dbReference type="EMBL" id="OAF16587.1"/>
    </source>
</evidence>
<dbReference type="EMBL" id="LUUB01000013">
    <property type="protein sequence ID" value="OAF16587.1"/>
    <property type="molecule type" value="Genomic_DNA"/>
</dbReference>
<dbReference type="AlphaFoldDB" id="A0A176Z845"/>
<evidence type="ECO:0000313" key="2">
    <source>
        <dbReference type="Proteomes" id="UP000076959"/>
    </source>
</evidence>
<comment type="caution">
    <text evidence="1">The sequence shown here is derived from an EMBL/GenBank/DDBJ whole genome shotgun (WGS) entry which is preliminary data.</text>
</comment>
<accession>A0A176Z845</accession>
<protein>
    <submittedName>
        <fullName evidence="1">Uncharacterized protein</fullName>
    </submittedName>
</protein>
<dbReference type="Proteomes" id="UP000076959">
    <property type="component" value="Unassembled WGS sequence"/>
</dbReference>
<reference evidence="1 2" key="1">
    <citation type="submission" date="2016-03" db="EMBL/GenBank/DDBJ databases">
        <title>Draft Genome Sequence of the Strain BR 10245 (Bradyrhizobium sp.) isolated from nodules of Centrolobium paraense.</title>
        <authorList>
            <person name="Simoes-Araujo J.L.Sr."/>
            <person name="Barauna A.C."/>
            <person name="Silva K."/>
            <person name="Zilli J.E."/>
        </authorList>
    </citation>
    <scope>NUCLEOTIDE SEQUENCE [LARGE SCALE GENOMIC DNA]</scope>
    <source>
        <strain evidence="1 2">BR 10245</strain>
    </source>
</reference>
<gene>
    <name evidence="1" type="ORF">AYJ54_05400</name>
</gene>
<keyword evidence="2" id="KW-1185">Reference proteome</keyword>
<dbReference type="RefSeq" id="WP_063696108.1">
    <property type="nucleotide sequence ID" value="NZ_LUUB01000013.1"/>
</dbReference>